<feature type="domain" description="Potassium channel" evidence="15">
    <location>
        <begin position="152"/>
        <end position="216"/>
    </location>
</feature>
<evidence type="ECO:0000313" key="16">
    <source>
        <dbReference type="EMBL" id="TMS37539.1"/>
    </source>
</evidence>
<dbReference type="Proteomes" id="UP000298663">
    <property type="component" value="Chromosome X"/>
</dbReference>
<reference evidence="16 17" key="2">
    <citation type="journal article" date="2019" name="G3 (Bethesda)">
        <title>Hybrid Assembly of the Genome of the Entomopathogenic Nematode Steinernema carpocapsae Identifies the X-Chromosome.</title>
        <authorList>
            <person name="Serra L."/>
            <person name="Macchietto M."/>
            <person name="Macias-Munoz A."/>
            <person name="McGill C.J."/>
            <person name="Rodriguez I.M."/>
            <person name="Rodriguez B."/>
            <person name="Murad R."/>
            <person name="Mortazavi A."/>
        </authorList>
    </citation>
    <scope>NUCLEOTIDE SEQUENCE [LARGE SCALE GENOMIC DNA]</scope>
    <source>
        <strain evidence="16 17">ALL</strain>
    </source>
</reference>
<feature type="domain" description="Potassium channel" evidence="15">
    <location>
        <begin position="238"/>
        <end position="307"/>
    </location>
</feature>
<evidence type="ECO:0000259" key="15">
    <source>
        <dbReference type="Pfam" id="PF07885"/>
    </source>
</evidence>
<dbReference type="InterPro" id="IPR003092">
    <property type="entry name" value="2pore_dom_K_chnl_TASK"/>
</dbReference>
<keyword evidence="14" id="KW-0732">Signal</keyword>
<dbReference type="InterPro" id="IPR013099">
    <property type="entry name" value="K_chnl_dom"/>
</dbReference>
<evidence type="ECO:0000256" key="1">
    <source>
        <dbReference type="ARBA" id="ARBA00004141"/>
    </source>
</evidence>
<feature type="transmembrane region" description="Helical" evidence="13">
    <location>
        <begin position="261"/>
        <end position="277"/>
    </location>
</feature>
<dbReference type="AlphaFoldDB" id="A0A4U8UXG4"/>
<organism evidence="16 17">
    <name type="scientific">Steinernema carpocapsae</name>
    <name type="common">Entomopathogenic nematode</name>
    <dbReference type="NCBI Taxonomy" id="34508"/>
    <lineage>
        <taxon>Eukaryota</taxon>
        <taxon>Metazoa</taxon>
        <taxon>Ecdysozoa</taxon>
        <taxon>Nematoda</taxon>
        <taxon>Chromadorea</taxon>
        <taxon>Rhabditida</taxon>
        <taxon>Tylenchina</taxon>
        <taxon>Panagrolaimomorpha</taxon>
        <taxon>Strongyloidoidea</taxon>
        <taxon>Steinernematidae</taxon>
        <taxon>Steinernema</taxon>
    </lineage>
</organism>
<reference evidence="16 17" key="1">
    <citation type="journal article" date="2015" name="Genome Biol.">
        <title>Comparative genomics of Steinernema reveals deeply conserved gene regulatory networks.</title>
        <authorList>
            <person name="Dillman A.R."/>
            <person name="Macchietto M."/>
            <person name="Porter C.F."/>
            <person name="Rogers A."/>
            <person name="Williams B."/>
            <person name="Antoshechkin I."/>
            <person name="Lee M.M."/>
            <person name="Goodwin Z."/>
            <person name="Lu X."/>
            <person name="Lewis E.E."/>
            <person name="Goodrich-Blair H."/>
            <person name="Stock S.P."/>
            <person name="Adams B.J."/>
            <person name="Sternberg P.W."/>
            <person name="Mortazavi A."/>
        </authorList>
    </citation>
    <scope>NUCLEOTIDE SEQUENCE [LARGE SCALE GENOMIC DNA]</scope>
    <source>
        <strain evidence="16 17">ALL</strain>
    </source>
</reference>
<sequence>MTLFCLHFIVIIRPNVLARHGECMARKSGLAALMSGQPKPAPRKRGFWNKKKFRTFIIHAGLVFLCILYITLGAVLFYSLERPIELDMRDKTIEALKVEQELLMKVSASMNDNFDDFEAFNKSFAPLLDEYQSVLFELFDNPVSANVFESMVFNNNEYIDMWTPSSSVLFAATTMVPVGFGLITPSSSLGKILLICYAIIGIPLALVTTSDLGKFFCAFMYKILNESMKASMVIFILLLIFYPIGGGILISLVSDMTWIDSVYYCIMTIFTIGYGDFQPPIPVVFLIIFIVLGVTLVTVSIEVVGSNIIHHIHYMGRQMGRAKEIAGKMMQIAQKLSINKGLGLGMAQLGAFAKFGMMMRVDNMGHTGANGFDEEFEDGKRKETAFEPEIHIDFVDGFASF</sequence>
<evidence type="ECO:0000256" key="11">
    <source>
        <dbReference type="ARBA" id="ARBA00023303"/>
    </source>
</evidence>
<dbReference type="PRINTS" id="PR01095">
    <property type="entry name" value="TASKCHANNEL"/>
</dbReference>
<keyword evidence="8 13" id="KW-1133">Transmembrane helix</keyword>
<keyword evidence="7" id="KW-0630">Potassium</keyword>
<dbReference type="Pfam" id="PF07885">
    <property type="entry name" value="Ion_trans_2"/>
    <property type="match status" value="2"/>
</dbReference>
<keyword evidence="3 12" id="KW-0813">Transport</keyword>
<evidence type="ECO:0000256" key="12">
    <source>
        <dbReference type="RuleBase" id="RU003857"/>
    </source>
</evidence>
<evidence type="ECO:0000256" key="7">
    <source>
        <dbReference type="ARBA" id="ARBA00022958"/>
    </source>
</evidence>
<proteinExistence type="inferred from homology"/>
<feature type="transmembrane region" description="Helical" evidence="13">
    <location>
        <begin position="230"/>
        <end position="254"/>
    </location>
</feature>
<dbReference type="SUPFAM" id="SSF81324">
    <property type="entry name" value="Voltage-gated potassium channels"/>
    <property type="match status" value="2"/>
</dbReference>
<dbReference type="EMBL" id="CM016762">
    <property type="protein sequence ID" value="TMS37539.1"/>
    <property type="molecule type" value="Genomic_DNA"/>
</dbReference>
<feature type="transmembrane region" description="Helical" evidence="13">
    <location>
        <begin position="53"/>
        <end position="80"/>
    </location>
</feature>
<evidence type="ECO:0000256" key="10">
    <source>
        <dbReference type="ARBA" id="ARBA00023136"/>
    </source>
</evidence>
<dbReference type="PANTHER" id="PTHR11003:SF309">
    <property type="entry name" value="POTASSIUM CHANNEL DOMAIN-CONTAINING PROTEIN"/>
    <property type="match status" value="1"/>
</dbReference>
<dbReference type="InterPro" id="IPR003280">
    <property type="entry name" value="2pore_dom_K_chnl"/>
</dbReference>
<comment type="subcellular location">
    <subcellularLocation>
        <location evidence="1">Membrane</location>
        <topology evidence="1">Multi-pass membrane protein</topology>
    </subcellularLocation>
</comment>
<evidence type="ECO:0000256" key="13">
    <source>
        <dbReference type="SAM" id="Phobius"/>
    </source>
</evidence>
<evidence type="ECO:0000256" key="14">
    <source>
        <dbReference type="SAM" id="SignalP"/>
    </source>
</evidence>
<keyword evidence="10 13" id="KW-0472">Membrane</keyword>
<name>A0A4U8UXG4_STECR</name>
<comment type="caution">
    <text evidence="16">The sequence shown here is derived from an EMBL/GenBank/DDBJ whole genome shotgun (WGS) entry which is preliminary data.</text>
</comment>
<keyword evidence="4" id="KW-0633">Potassium transport</keyword>
<dbReference type="GO" id="GO:0005886">
    <property type="term" value="C:plasma membrane"/>
    <property type="evidence" value="ECO:0007669"/>
    <property type="project" value="TreeGrafter"/>
</dbReference>
<keyword evidence="5 12" id="KW-0812">Transmembrane</keyword>
<comment type="similarity">
    <text evidence="2 12">Belongs to the two pore domain potassium channel (TC 1.A.1.8) family.</text>
</comment>
<dbReference type="PANTHER" id="PTHR11003">
    <property type="entry name" value="POTASSIUM CHANNEL, SUBFAMILY K"/>
    <property type="match status" value="1"/>
</dbReference>
<evidence type="ECO:0000313" key="17">
    <source>
        <dbReference type="Proteomes" id="UP000298663"/>
    </source>
</evidence>
<dbReference type="Gene3D" id="1.10.287.70">
    <property type="match status" value="1"/>
</dbReference>
<evidence type="ECO:0000256" key="3">
    <source>
        <dbReference type="ARBA" id="ARBA00022448"/>
    </source>
</evidence>
<feature type="transmembrane region" description="Helical" evidence="13">
    <location>
        <begin position="161"/>
        <end position="180"/>
    </location>
</feature>
<dbReference type="OrthoDB" id="297496at2759"/>
<gene>
    <name evidence="16" type="ORF">L596_004450</name>
</gene>
<dbReference type="GO" id="GO:0015271">
    <property type="term" value="F:outward rectifier potassium channel activity"/>
    <property type="evidence" value="ECO:0007669"/>
    <property type="project" value="TreeGrafter"/>
</dbReference>
<evidence type="ECO:0000256" key="6">
    <source>
        <dbReference type="ARBA" id="ARBA00022826"/>
    </source>
</evidence>
<accession>A0A4U8UXG4</accession>
<keyword evidence="11 12" id="KW-0407">Ion channel</keyword>
<protein>
    <recommendedName>
        <fullName evidence="15">Potassium channel domain-containing protein</fullName>
    </recommendedName>
</protein>
<feature type="transmembrane region" description="Helical" evidence="13">
    <location>
        <begin position="192"/>
        <end position="210"/>
    </location>
</feature>
<evidence type="ECO:0000256" key="2">
    <source>
        <dbReference type="ARBA" id="ARBA00006666"/>
    </source>
</evidence>
<evidence type="ECO:0000256" key="5">
    <source>
        <dbReference type="ARBA" id="ARBA00022692"/>
    </source>
</evidence>
<dbReference type="GO" id="GO:0030322">
    <property type="term" value="P:stabilization of membrane potential"/>
    <property type="evidence" value="ECO:0007669"/>
    <property type="project" value="TreeGrafter"/>
</dbReference>
<evidence type="ECO:0000256" key="8">
    <source>
        <dbReference type="ARBA" id="ARBA00022989"/>
    </source>
</evidence>
<evidence type="ECO:0000256" key="4">
    <source>
        <dbReference type="ARBA" id="ARBA00022538"/>
    </source>
</evidence>
<feature type="chain" id="PRO_5020655469" description="Potassium channel domain-containing protein" evidence="14">
    <location>
        <begin position="19"/>
        <end position="401"/>
    </location>
</feature>
<evidence type="ECO:0000256" key="9">
    <source>
        <dbReference type="ARBA" id="ARBA00023065"/>
    </source>
</evidence>
<keyword evidence="9 12" id="KW-0406">Ion transport</keyword>
<keyword evidence="6" id="KW-0631">Potassium channel</keyword>
<feature type="signal peptide" evidence="14">
    <location>
        <begin position="1"/>
        <end position="18"/>
    </location>
</feature>
<feature type="transmembrane region" description="Helical" evidence="13">
    <location>
        <begin position="283"/>
        <end position="309"/>
    </location>
</feature>
<dbReference type="FunFam" id="1.10.287.70:FF:000235">
    <property type="entry name" value="TWiK family of potassium channels"/>
    <property type="match status" value="1"/>
</dbReference>
<dbReference type="PRINTS" id="PR01333">
    <property type="entry name" value="2POREKCHANEL"/>
</dbReference>
<keyword evidence="17" id="KW-1185">Reference proteome</keyword>
<dbReference type="EMBL" id="AZBU02000001">
    <property type="protein sequence ID" value="TMS37539.1"/>
    <property type="molecule type" value="Genomic_DNA"/>
</dbReference>
<dbReference type="GO" id="GO:0022841">
    <property type="term" value="F:potassium ion leak channel activity"/>
    <property type="evidence" value="ECO:0007669"/>
    <property type="project" value="TreeGrafter"/>
</dbReference>